<protein>
    <submittedName>
        <fullName evidence="2">Unplaced genomic scaffold scaffold_502, whole genome shotgun sequence</fullName>
    </submittedName>
</protein>
<evidence type="ECO:0000313" key="2">
    <source>
        <dbReference type="EMBL" id="KIK92018.1"/>
    </source>
</evidence>
<dbReference type="InterPro" id="IPR029058">
    <property type="entry name" value="AB_hydrolase_fold"/>
</dbReference>
<proteinExistence type="predicted"/>
<reference evidence="2 3" key="1">
    <citation type="submission" date="2014-04" db="EMBL/GenBank/DDBJ databases">
        <authorList>
            <consortium name="DOE Joint Genome Institute"/>
            <person name="Kuo A."/>
            <person name="Kohler A."/>
            <person name="Jargeat P."/>
            <person name="Nagy L.G."/>
            <person name="Floudas D."/>
            <person name="Copeland A."/>
            <person name="Barry K.W."/>
            <person name="Cichocki N."/>
            <person name="Veneault-Fourrey C."/>
            <person name="LaButti K."/>
            <person name="Lindquist E.A."/>
            <person name="Lipzen A."/>
            <person name="Lundell T."/>
            <person name="Morin E."/>
            <person name="Murat C."/>
            <person name="Sun H."/>
            <person name="Tunlid A."/>
            <person name="Henrissat B."/>
            <person name="Grigoriev I.V."/>
            <person name="Hibbett D.S."/>
            <person name="Martin F."/>
            <person name="Nordberg H.P."/>
            <person name="Cantor M.N."/>
            <person name="Hua S.X."/>
        </authorList>
    </citation>
    <scope>NUCLEOTIDE SEQUENCE [LARGE SCALE GENOMIC DNA]</scope>
    <source>
        <strain evidence="2 3">Ve08.2h10</strain>
    </source>
</reference>
<dbReference type="EMBL" id="KN825324">
    <property type="protein sequence ID" value="KIK92018.1"/>
    <property type="molecule type" value="Genomic_DNA"/>
</dbReference>
<dbReference type="PANTHER" id="PTHR43433:SF5">
    <property type="entry name" value="AB HYDROLASE-1 DOMAIN-CONTAINING PROTEIN"/>
    <property type="match status" value="1"/>
</dbReference>
<dbReference type="Gene3D" id="3.40.50.1820">
    <property type="entry name" value="alpha/beta hydrolase"/>
    <property type="match status" value="1"/>
</dbReference>
<feature type="domain" description="AB hydrolase-1" evidence="1">
    <location>
        <begin position="69"/>
        <end position="305"/>
    </location>
</feature>
<dbReference type="OrthoDB" id="19657at2759"/>
<organism evidence="2 3">
    <name type="scientific">Paxillus rubicundulus Ve08.2h10</name>
    <dbReference type="NCBI Taxonomy" id="930991"/>
    <lineage>
        <taxon>Eukaryota</taxon>
        <taxon>Fungi</taxon>
        <taxon>Dikarya</taxon>
        <taxon>Basidiomycota</taxon>
        <taxon>Agaricomycotina</taxon>
        <taxon>Agaricomycetes</taxon>
        <taxon>Agaricomycetidae</taxon>
        <taxon>Boletales</taxon>
        <taxon>Paxilineae</taxon>
        <taxon>Paxillaceae</taxon>
        <taxon>Paxillus</taxon>
    </lineage>
</organism>
<gene>
    <name evidence="2" type="ORF">PAXRUDRAFT_830350</name>
</gene>
<dbReference type="Pfam" id="PF00561">
    <property type="entry name" value="Abhydrolase_1"/>
    <property type="match status" value="1"/>
</dbReference>
<accession>A0A0D0DL94</accession>
<dbReference type="InParanoid" id="A0A0D0DL94"/>
<sequence length="334" mass="37426">MANLGDQEVGAEYQTMFDAHTCTRRGLCPVTQIRHQGEPFESHSLYFEVHGNGPQKIVLIMGLNNPCFAWLPQVEHFGKSKQCSTLVFDNRGAGMSGTPRGPYTTTGMAEDIICLLNYLGWTAERDLHIVGISLGGMIAQELAYRIPERIVSLSLVVTRAGGRPWNNMPSLKGVLRFARLLTITDRKQRIPIAFDMLFPAEWLDAKAEDDPEGRTNRDVQSEVLYRRIEITKPQTLMGSLGQMSAAITHRVTPERLRKISATIPKVLILSAAEDNLVHYSEGEYLKSHMPEAEYQLWEKTGHGVLGQHVVRFNKLLERVFEEGKEAAAEHTSAN</sequence>
<reference evidence="3" key="2">
    <citation type="submission" date="2015-01" db="EMBL/GenBank/DDBJ databases">
        <title>Evolutionary Origins and Diversification of the Mycorrhizal Mutualists.</title>
        <authorList>
            <consortium name="DOE Joint Genome Institute"/>
            <consortium name="Mycorrhizal Genomics Consortium"/>
            <person name="Kohler A."/>
            <person name="Kuo A."/>
            <person name="Nagy L.G."/>
            <person name="Floudas D."/>
            <person name="Copeland A."/>
            <person name="Barry K.W."/>
            <person name="Cichocki N."/>
            <person name="Veneault-Fourrey C."/>
            <person name="LaButti K."/>
            <person name="Lindquist E.A."/>
            <person name="Lipzen A."/>
            <person name="Lundell T."/>
            <person name="Morin E."/>
            <person name="Murat C."/>
            <person name="Riley R."/>
            <person name="Ohm R."/>
            <person name="Sun H."/>
            <person name="Tunlid A."/>
            <person name="Henrissat B."/>
            <person name="Grigoriev I.V."/>
            <person name="Hibbett D.S."/>
            <person name="Martin F."/>
        </authorList>
    </citation>
    <scope>NUCLEOTIDE SEQUENCE [LARGE SCALE GENOMIC DNA]</scope>
    <source>
        <strain evidence="3">Ve08.2h10</strain>
    </source>
</reference>
<name>A0A0D0DL94_9AGAM</name>
<evidence type="ECO:0000259" key="1">
    <source>
        <dbReference type="Pfam" id="PF00561"/>
    </source>
</evidence>
<dbReference type="Proteomes" id="UP000054538">
    <property type="component" value="Unassembled WGS sequence"/>
</dbReference>
<dbReference type="InterPro" id="IPR050471">
    <property type="entry name" value="AB_hydrolase"/>
</dbReference>
<dbReference type="SUPFAM" id="SSF53474">
    <property type="entry name" value="alpha/beta-Hydrolases"/>
    <property type="match status" value="1"/>
</dbReference>
<dbReference type="STRING" id="930991.A0A0D0DL94"/>
<dbReference type="HOGENOM" id="CLU_020336_20_1_1"/>
<keyword evidence="3" id="KW-1185">Reference proteome</keyword>
<dbReference type="InterPro" id="IPR000073">
    <property type="entry name" value="AB_hydrolase_1"/>
</dbReference>
<dbReference type="PANTHER" id="PTHR43433">
    <property type="entry name" value="HYDROLASE, ALPHA/BETA FOLD FAMILY PROTEIN"/>
    <property type="match status" value="1"/>
</dbReference>
<dbReference type="AlphaFoldDB" id="A0A0D0DL94"/>
<evidence type="ECO:0000313" key="3">
    <source>
        <dbReference type="Proteomes" id="UP000054538"/>
    </source>
</evidence>